<organism evidence="4 5">
    <name type="scientific">Peloplasma aerotolerans</name>
    <dbReference type="NCBI Taxonomy" id="3044389"/>
    <lineage>
        <taxon>Bacteria</taxon>
        <taxon>Bacillati</taxon>
        <taxon>Mycoplasmatota</taxon>
        <taxon>Mollicutes</taxon>
        <taxon>Acholeplasmatales</taxon>
        <taxon>Acholeplasmataceae</taxon>
        <taxon>Peloplasma</taxon>
    </lineage>
</organism>
<proteinExistence type="inferred from homology"/>
<keyword evidence="5" id="KW-1185">Reference proteome</keyword>
<dbReference type="AlphaFoldDB" id="A0AAW6UCW9"/>
<keyword evidence="2" id="KW-0808">Transferase</keyword>
<accession>A0AAW6UCW9</accession>
<dbReference type="PANTHER" id="PTHR34106">
    <property type="entry name" value="GLYCOSIDASE"/>
    <property type="match status" value="1"/>
</dbReference>
<comment type="similarity">
    <text evidence="3">Belongs to the glycosyl hydrolase 130 family.</text>
</comment>
<dbReference type="SUPFAM" id="SSF75005">
    <property type="entry name" value="Arabinanase/levansucrase/invertase"/>
    <property type="match status" value="1"/>
</dbReference>
<dbReference type="GO" id="GO:0016757">
    <property type="term" value="F:glycosyltransferase activity"/>
    <property type="evidence" value="ECO:0007669"/>
    <property type="project" value="UniProtKB-KW"/>
</dbReference>
<dbReference type="Gene3D" id="2.115.10.20">
    <property type="entry name" value="Glycosyl hydrolase domain, family 43"/>
    <property type="match status" value="1"/>
</dbReference>
<dbReference type="InterPro" id="IPR023296">
    <property type="entry name" value="Glyco_hydro_beta-prop_sf"/>
</dbReference>
<dbReference type="PANTHER" id="PTHR34106:SF5">
    <property type="entry name" value="GLYCOSIDASE"/>
    <property type="match status" value="1"/>
</dbReference>
<sequence length="372" mass="43113">MKSDFFKEGFFDWQSVKRKRIRDKQKYNEKLYWGDFTREYVDESVLPNWAIGPFDKHDQPVFEPSKEAWDVGHISGGVHNGSIIKHQGYMYYIYRGEMPHELVTSEEDSSPIEVVTDYICDIGVARSLDGINFERVAGPLFRNGDDEDYSFEDVNCVKYDDTFYLFCNRWNFHEPLNTKESGVVVSTSKDLIEWSRPKLVFGDSNQIHRNACVVQSPDNEAVKINGKFVMYLNNFIIAYSSDLVNWTSNVSKHRWPGGEGCFALSNHRGDDIVLFTGGHHSGHFYAIGEVLFSHADVTKPITWLERPVLKADQRSYENGYDYLNPKNLVSNWRDTVFFTGMTMKNEKWMMYYGGSEYYTCLAMSKVKKDVSK</sequence>
<name>A0AAW6UCW9_9MOLU</name>
<evidence type="ECO:0000313" key="5">
    <source>
        <dbReference type="Proteomes" id="UP001431532"/>
    </source>
</evidence>
<protein>
    <recommendedName>
        <fullName evidence="6">Glycosyl hydrolase family 32 N-terminal domain-containing protein</fullName>
    </recommendedName>
</protein>
<gene>
    <name evidence="4" type="ORF">QJ521_04510</name>
</gene>
<evidence type="ECO:0008006" key="6">
    <source>
        <dbReference type="Google" id="ProtNLM"/>
    </source>
</evidence>
<evidence type="ECO:0000256" key="3">
    <source>
        <dbReference type="ARBA" id="ARBA00024356"/>
    </source>
</evidence>
<keyword evidence="1" id="KW-0328">Glycosyltransferase</keyword>
<dbReference type="EMBL" id="JASCXW010000011">
    <property type="protein sequence ID" value="MDI6452818.1"/>
    <property type="molecule type" value="Genomic_DNA"/>
</dbReference>
<dbReference type="Pfam" id="PF04041">
    <property type="entry name" value="Glyco_hydro_130"/>
    <property type="match status" value="1"/>
</dbReference>
<comment type="caution">
    <text evidence="4">The sequence shown here is derived from an EMBL/GenBank/DDBJ whole genome shotgun (WGS) entry which is preliminary data.</text>
</comment>
<reference evidence="4" key="1">
    <citation type="submission" date="2023-05" db="EMBL/GenBank/DDBJ databases">
        <title>Mariniplasma microaerophilum sp. nov., a novel anaerobic mollicute isolated from terrestrial mud volcano, Taman Peninsula, Russia.</title>
        <authorList>
            <person name="Khomyakova M.A."/>
            <person name="Merkel A.Y."/>
            <person name="Slobodkin A.I."/>
        </authorList>
    </citation>
    <scope>NUCLEOTIDE SEQUENCE</scope>
    <source>
        <strain evidence="4">M4Ah</strain>
    </source>
</reference>
<evidence type="ECO:0000256" key="2">
    <source>
        <dbReference type="ARBA" id="ARBA00022679"/>
    </source>
</evidence>
<dbReference type="Proteomes" id="UP001431532">
    <property type="component" value="Unassembled WGS sequence"/>
</dbReference>
<evidence type="ECO:0000313" key="4">
    <source>
        <dbReference type="EMBL" id="MDI6452818.1"/>
    </source>
</evidence>
<dbReference type="RefSeq" id="WP_282839243.1">
    <property type="nucleotide sequence ID" value="NZ_JASCXW010000011.1"/>
</dbReference>
<dbReference type="InterPro" id="IPR007184">
    <property type="entry name" value="Mannoside_phosphorylase"/>
</dbReference>
<evidence type="ECO:0000256" key="1">
    <source>
        <dbReference type="ARBA" id="ARBA00022676"/>
    </source>
</evidence>